<keyword evidence="14" id="KW-0732">Signal</keyword>
<keyword evidence="12" id="KW-0119">Carbohydrate metabolism</keyword>
<dbReference type="GO" id="GO:0006004">
    <property type="term" value="P:fucose metabolic process"/>
    <property type="evidence" value="ECO:0007669"/>
    <property type="project" value="UniProtKB-KW"/>
</dbReference>
<keyword evidence="7" id="KW-0735">Signal-anchor</keyword>
<dbReference type="GO" id="GO:0016757">
    <property type="term" value="F:glycosyltransferase activity"/>
    <property type="evidence" value="ECO:0007669"/>
    <property type="project" value="UniProtKB-KW"/>
</dbReference>
<reference evidence="16" key="1">
    <citation type="submission" date="2019-07" db="EMBL/GenBank/DDBJ databases">
        <title>De Novo Assembly of kiwifruit Actinidia rufa.</title>
        <authorList>
            <person name="Sugita-Konishi S."/>
            <person name="Sato K."/>
            <person name="Mori E."/>
            <person name="Abe Y."/>
            <person name="Kisaki G."/>
            <person name="Hamano K."/>
            <person name="Suezawa K."/>
            <person name="Otani M."/>
            <person name="Fukuda T."/>
            <person name="Manabe T."/>
            <person name="Gomi K."/>
            <person name="Tabuchi M."/>
            <person name="Akimitsu K."/>
            <person name="Kataoka I."/>
        </authorList>
    </citation>
    <scope>NUCLEOTIDE SEQUENCE [LARGE SCALE GENOMIC DNA]</scope>
    <source>
        <strain evidence="16">cv. Fuchu</strain>
    </source>
</reference>
<keyword evidence="4 15" id="KW-0328">Glycosyltransferase</keyword>
<name>A0A7J0DPP5_9ERIC</name>
<evidence type="ECO:0000256" key="12">
    <source>
        <dbReference type="ARBA" id="ARBA00023277"/>
    </source>
</evidence>
<evidence type="ECO:0000256" key="11">
    <source>
        <dbReference type="ARBA" id="ARBA00023253"/>
    </source>
</evidence>
<keyword evidence="8" id="KW-1133">Transmembrane helix</keyword>
<organism evidence="15 16">
    <name type="scientific">Actinidia rufa</name>
    <dbReference type="NCBI Taxonomy" id="165716"/>
    <lineage>
        <taxon>Eukaryota</taxon>
        <taxon>Viridiplantae</taxon>
        <taxon>Streptophyta</taxon>
        <taxon>Embryophyta</taxon>
        <taxon>Tracheophyta</taxon>
        <taxon>Spermatophyta</taxon>
        <taxon>Magnoliopsida</taxon>
        <taxon>eudicotyledons</taxon>
        <taxon>Gunneridae</taxon>
        <taxon>Pentapetalae</taxon>
        <taxon>asterids</taxon>
        <taxon>Ericales</taxon>
        <taxon>Actinidiaceae</taxon>
        <taxon>Actinidia</taxon>
    </lineage>
</organism>
<evidence type="ECO:0000256" key="4">
    <source>
        <dbReference type="ARBA" id="ARBA00022676"/>
    </source>
</evidence>
<dbReference type="GO" id="GO:0016020">
    <property type="term" value="C:membrane"/>
    <property type="evidence" value="ECO:0007669"/>
    <property type="project" value="UniProtKB-SubCell"/>
</dbReference>
<keyword evidence="16" id="KW-1185">Reference proteome</keyword>
<dbReference type="OrthoDB" id="1719705at2759"/>
<dbReference type="Proteomes" id="UP000585474">
    <property type="component" value="Unassembled WGS sequence"/>
</dbReference>
<feature type="chain" id="PRO_5029543679" description="O-fucosyltransferase family protein" evidence="14">
    <location>
        <begin position="26"/>
        <end position="200"/>
    </location>
</feature>
<comment type="subcellular location">
    <subcellularLocation>
        <location evidence="1">Membrane</location>
        <topology evidence="1">Single-pass type II membrane protein</topology>
    </subcellularLocation>
</comment>
<evidence type="ECO:0000256" key="14">
    <source>
        <dbReference type="SAM" id="SignalP"/>
    </source>
</evidence>
<keyword evidence="6" id="KW-0812">Transmembrane</keyword>
<gene>
    <name evidence="15" type="ORF">Acr_00g0064990</name>
</gene>
<evidence type="ECO:0000256" key="1">
    <source>
        <dbReference type="ARBA" id="ARBA00004606"/>
    </source>
</evidence>
<evidence type="ECO:0000313" key="15">
    <source>
        <dbReference type="EMBL" id="GFS39801.1"/>
    </source>
</evidence>
<evidence type="ECO:0000256" key="7">
    <source>
        <dbReference type="ARBA" id="ARBA00022968"/>
    </source>
</evidence>
<dbReference type="PANTHER" id="PTHR31741">
    <property type="entry name" value="OS02G0726500 PROTEIN-RELATED"/>
    <property type="match status" value="1"/>
</dbReference>
<evidence type="ECO:0000256" key="2">
    <source>
        <dbReference type="ARBA" id="ARBA00004881"/>
    </source>
</evidence>
<proteinExistence type="inferred from homology"/>
<keyword evidence="11" id="KW-0294">Fucose metabolism</keyword>
<keyword evidence="9" id="KW-0472">Membrane</keyword>
<dbReference type="AlphaFoldDB" id="A0A7J0DPP5"/>
<sequence length="200" mass="22587">MSPKTCSSLNLSLLILFTFLGFSLLNFIPTSQNSAQCSATSPSPVSVIISDDSDDDELRLSMIEMVPRIRRVQAVFGFWHRVLERIGKDFEGEEELVVAVVSDGLNQQRNQVIHAVVTARILEAALVVPVFQVAFHALRRAAPIQELGNRLDRRMCIEGPYISIHMRLEKDVWVRISCLRGLGPEYDDVIGRDRHFALKR</sequence>
<dbReference type="EMBL" id="BJWL01000337">
    <property type="protein sequence ID" value="GFS39801.1"/>
    <property type="molecule type" value="Genomic_DNA"/>
</dbReference>
<evidence type="ECO:0000256" key="10">
    <source>
        <dbReference type="ARBA" id="ARBA00023180"/>
    </source>
</evidence>
<evidence type="ECO:0000256" key="9">
    <source>
        <dbReference type="ARBA" id="ARBA00023136"/>
    </source>
</evidence>
<comment type="caution">
    <text evidence="15">The sequence shown here is derived from an EMBL/GenBank/DDBJ whole genome shotgun (WGS) entry which is preliminary data.</text>
</comment>
<dbReference type="PANTHER" id="PTHR31741:SF63">
    <property type="entry name" value="O-FUCOSYLTRANSFERASE 37"/>
    <property type="match status" value="1"/>
</dbReference>
<comment type="similarity">
    <text evidence="3">Belongs to the glycosyltransferase GT106 family.</text>
</comment>
<evidence type="ECO:0000256" key="8">
    <source>
        <dbReference type="ARBA" id="ARBA00022989"/>
    </source>
</evidence>
<evidence type="ECO:0000256" key="13">
    <source>
        <dbReference type="ARBA" id="ARBA00030350"/>
    </source>
</evidence>
<evidence type="ECO:0000256" key="3">
    <source>
        <dbReference type="ARBA" id="ARBA00007737"/>
    </source>
</evidence>
<dbReference type="InterPro" id="IPR019378">
    <property type="entry name" value="GDP-Fuc_O-FucTrfase"/>
</dbReference>
<evidence type="ECO:0000256" key="6">
    <source>
        <dbReference type="ARBA" id="ARBA00022692"/>
    </source>
</evidence>
<evidence type="ECO:0000313" key="16">
    <source>
        <dbReference type="Proteomes" id="UP000585474"/>
    </source>
</evidence>
<dbReference type="GO" id="GO:0005737">
    <property type="term" value="C:cytoplasm"/>
    <property type="evidence" value="ECO:0007669"/>
    <property type="project" value="TreeGrafter"/>
</dbReference>
<evidence type="ECO:0000256" key="5">
    <source>
        <dbReference type="ARBA" id="ARBA00022679"/>
    </source>
</evidence>
<keyword evidence="5 15" id="KW-0808">Transferase</keyword>
<comment type="pathway">
    <text evidence="2">Glycan metabolism.</text>
</comment>
<accession>A0A7J0DPP5</accession>
<keyword evidence="10" id="KW-0325">Glycoprotein</keyword>
<feature type="signal peptide" evidence="14">
    <location>
        <begin position="1"/>
        <end position="25"/>
    </location>
</feature>
<protein>
    <recommendedName>
        <fullName evidence="13">O-fucosyltransferase family protein</fullName>
    </recommendedName>
</protein>
<dbReference type="Pfam" id="PF10250">
    <property type="entry name" value="O-FucT"/>
    <property type="match status" value="1"/>
</dbReference>